<keyword evidence="11" id="KW-1185">Reference proteome</keyword>
<feature type="compositionally biased region" description="Basic and acidic residues" evidence="8">
    <location>
        <begin position="192"/>
        <end position="206"/>
    </location>
</feature>
<dbReference type="FunFam" id="3.30.160.60:FF:000557">
    <property type="entry name" value="zinc finger and SCAN domain-containing protein 29"/>
    <property type="match status" value="1"/>
</dbReference>
<accession>A0AAN9B5W7</accession>
<comment type="subcellular location">
    <subcellularLocation>
        <location evidence="1">Nucleus</location>
    </subcellularLocation>
</comment>
<evidence type="ECO:0000256" key="1">
    <source>
        <dbReference type="ARBA" id="ARBA00004123"/>
    </source>
</evidence>
<dbReference type="Gene3D" id="3.30.160.60">
    <property type="entry name" value="Classic Zinc Finger"/>
    <property type="match status" value="4"/>
</dbReference>
<reference evidence="10 11" key="1">
    <citation type="submission" date="2024-02" db="EMBL/GenBank/DDBJ databases">
        <title>Chromosome-scale genome assembly of the rough periwinkle Littorina saxatilis.</title>
        <authorList>
            <person name="De Jode A."/>
            <person name="Faria R."/>
            <person name="Formenti G."/>
            <person name="Sims Y."/>
            <person name="Smith T.P."/>
            <person name="Tracey A."/>
            <person name="Wood J.M.D."/>
            <person name="Zagrodzka Z.B."/>
            <person name="Johannesson K."/>
            <person name="Butlin R.K."/>
            <person name="Leder E.H."/>
        </authorList>
    </citation>
    <scope>NUCLEOTIDE SEQUENCE [LARGE SCALE GENOMIC DNA]</scope>
    <source>
        <strain evidence="10">Snail1</strain>
        <tissue evidence="10">Muscle</tissue>
    </source>
</reference>
<evidence type="ECO:0000259" key="9">
    <source>
        <dbReference type="PROSITE" id="PS50157"/>
    </source>
</evidence>
<dbReference type="SUPFAM" id="SSF57667">
    <property type="entry name" value="beta-beta-alpha zinc fingers"/>
    <property type="match status" value="2"/>
</dbReference>
<feature type="domain" description="C2H2-type" evidence="9">
    <location>
        <begin position="10"/>
        <end position="37"/>
    </location>
</feature>
<keyword evidence="6" id="KW-0539">Nucleus</keyword>
<evidence type="ECO:0000256" key="8">
    <source>
        <dbReference type="SAM" id="MobiDB-lite"/>
    </source>
</evidence>
<feature type="domain" description="C2H2-type" evidence="9">
    <location>
        <begin position="38"/>
        <end position="65"/>
    </location>
</feature>
<dbReference type="PANTHER" id="PTHR24394:SF29">
    <property type="entry name" value="MYONEURIN"/>
    <property type="match status" value="1"/>
</dbReference>
<dbReference type="Proteomes" id="UP001374579">
    <property type="component" value="Unassembled WGS sequence"/>
</dbReference>
<dbReference type="Pfam" id="PF13912">
    <property type="entry name" value="zf-C2H2_6"/>
    <property type="match status" value="1"/>
</dbReference>
<dbReference type="GO" id="GO:0005634">
    <property type="term" value="C:nucleus"/>
    <property type="evidence" value="ECO:0007669"/>
    <property type="project" value="UniProtKB-SubCell"/>
</dbReference>
<dbReference type="Pfam" id="PF00096">
    <property type="entry name" value="zf-C2H2"/>
    <property type="match status" value="2"/>
</dbReference>
<keyword evidence="2" id="KW-0479">Metal-binding</keyword>
<dbReference type="InterPro" id="IPR013087">
    <property type="entry name" value="Znf_C2H2_type"/>
</dbReference>
<gene>
    <name evidence="10" type="ORF">V1264_003620</name>
</gene>
<protein>
    <recommendedName>
        <fullName evidence="9">C2H2-type domain-containing protein</fullName>
    </recommendedName>
</protein>
<dbReference type="PROSITE" id="PS50157">
    <property type="entry name" value="ZINC_FINGER_C2H2_2"/>
    <property type="match status" value="3"/>
</dbReference>
<evidence type="ECO:0000256" key="7">
    <source>
        <dbReference type="PROSITE-ProRule" id="PRU00042"/>
    </source>
</evidence>
<dbReference type="PANTHER" id="PTHR24394">
    <property type="entry name" value="ZINC FINGER PROTEIN"/>
    <property type="match status" value="1"/>
</dbReference>
<proteinExistence type="predicted"/>
<evidence type="ECO:0000256" key="6">
    <source>
        <dbReference type="ARBA" id="ARBA00023242"/>
    </source>
</evidence>
<evidence type="ECO:0000256" key="5">
    <source>
        <dbReference type="ARBA" id="ARBA00022833"/>
    </source>
</evidence>
<keyword evidence="3" id="KW-0677">Repeat</keyword>
<evidence type="ECO:0000256" key="3">
    <source>
        <dbReference type="ARBA" id="ARBA00022737"/>
    </source>
</evidence>
<evidence type="ECO:0000256" key="4">
    <source>
        <dbReference type="ARBA" id="ARBA00022771"/>
    </source>
</evidence>
<comment type="caution">
    <text evidence="10">The sequence shown here is derived from an EMBL/GenBank/DDBJ whole genome shotgun (WGS) entry which is preliminary data.</text>
</comment>
<feature type="region of interest" description="Disordered" evidence="8">
    <location>
        <begin position="183"/>
        <end position="300"/>
    </location>
</feature>
<organism evidence="10 11">
    <name type="scientific">Littorina saxatilis</name>
    <dbReference type="NCBI Taxonomy" id="31220"/>
    <lineage>
        <taxon>Eukaryota</taxon>
        <taxon>Metazoa</taxon>
        <taxon>Spiralia</taxon>
        <taxon>Lophotrochozoa</taxon>
        <taxon>Mollusca</taxon>
        <taxon>Gastropoda</taxon>
        <taxon>Caenogastropoda</taxon>
        <taxon>Littorinimorpha</taxon>
        <taxon>Littorinoidea</taxon>
        <taxon>Littorinidae</taxon>
        <taxon>Littorina</taxon>
    </lineage>
</organism>
<sequence length="433" mass="48040">MDGYYAQASHPCNYCSKVLPTYGELVEHKKTHVGERPFSCHICNKRFTQKAHLNIHKRTHTGEKPYVCTVCHKRFAQSSHLNSHRRIHAGDRPFFCVTCNTGFSQKYRFDAHLPCMQQTQSRSSARISAAFSSAASLAAASAATLGGGGGAMDTEAEVDQKPDIRYLEALNQQALIQQLAEFSAIQDNPSGGREEEGRKGLEEGEINRNTLSSDGAVGPPAPREEQRGNVSAACMPSVSSHRRKPAIIRHVDNEENGSNSSFKREAANEGGATNVGDSFQHDSNDAEFDEEDHVEPSLPSLNGMATLNERIKNGLAHSTNSSGPLPANQSLLPTRISQAGNNATSDDNHMTPHVRSNHRISLVNFTAEELLHHLTSRSDIHRCDFCRLIFQDAAMYHIHRNMHDKNDLRCCNLCGKMLQDRYDFTAHFLNEHR</sequence>
<dbReference type="GO" id="GO:0000981">
    <property type="term" value="F:DNA-binding transcription factor activity, RNA polymerase II-specific"/>
    <property type="evidence" value="ECO:0007669"/>
    <property type="project" value="TreeGrafter"/>
</dbReference>
<evidence type="ECO:0000313" key="11">
    <source>
        <dbReference type="Proteomes" id="UP001374579"/>
    </source>
</evidence>
<dbReference type="FunFam" id="3.30.160.60:FF:002343">
    <property type="entry name" value="Zinc finger protein 33A"/>
    <property type="match status" value="1"/>
</dbReference>
<evidence type="ECO:0000313" key="10">
    <source>
        <dbReference type="EMBL" id="KAK7099487.1"/>
    </source>
</evidence>
<dbReference type="PROSITE" id="PS00028">
    <property type="entry name" value="ZINC_FINGER_C2H2_1"/>
    <property type="match status" value="5"/>
</dbReference>
<dbReference type="SMART" id="SM00355">
    <property type="entry name" value="ZnF_C2H2"/>
    <property type="match status" value="5"/>
</dbReference>
<keyword evidence="5" id="KW-0862">Zinc</keyword>
<dbReference type="AlphaFoldDB" id="A0AAN9B5W7"/>
<feature type="domain" description="C2H2-type" evidence="9">
    <location>
        <begin position="66"/>
        <end position="93"/>
    </location>
</feature>
<name>A0AAN9B5W7_9CAEN</name>
<evidence type="ECO:0000256" key="2">
    <source>
        <dbReference type="ARBA" id="ARBA00022723"/>
    </source>
</evidence>
<dbReference type="GO" id="GO:0008270">
    <property type="term" value="F:zinc ion binding"/>
    <property type="evidence" value="ECO:0007669"/>
    <property type="project" value="UniProtKB-KW"/>
</dbReference>
<keyword evidence="4 7" id="KW-0863">Zinc-finger</keyword>
<dbReference type="InterPro" id="IPR036236">
    <property type="entry name" value="Znf_C2H2_sf"/>
</dbReference>
<dbReference type="EMBL" id="JBAMIC010000012">
    <property type="protein sequence ID" value="KAK7099487.1"/>
    <property type="molecule type" value="Genomic_DNA"/>
</dbReference>